<feature type="compositionally biased region" description="Polar residues" evidence="1">
    <location>
        <begin position="591"/>
        <end position="605"/>
    </location>
</feature>
<evidence type="ECO:0000313" key="3">
    <source>
        <dbReference type="EMBL" id="KAK1760627.1"/>
    </source>
</evidence>
<gene>
    <name evidence="3" type="ORF">QBC47DRAFT_10793</name>
</gene>
<dbReference type="Proteomes" id="UP001239445">
    <property type="component" value="Unassembled WGS sequence"/>
</dbReference>
<dbReference type="Gene3D" id="3.60.110.10">
    <property type="entry name" value="Carbon-nitrogen hydrolase"/>
    <property type="match status" value="1"/>
</dbReference>
<feature type="compositionally biased region" description="Basic and acidic residues" evidence="1">
    <location>
        <begin position="295"/>
        <end position="307"/>
    </location>
</feature>
<organism evidence="3 4">
    <name type="scientific">Echria macrotheca</name>
    <dbReference type="NCBI Taxonomy" id="438768"/>
    <lineage>
        <taxon>Eukaryota</taxon>
        <taxon>Fungi</taxon>
        <taxon>Dikarya</taxon>
        <taxon>Ascomycota</taxon>
        <taxon>Pezizomycotina</taxon>
        <taxon>Sordariomycetes</taxon>
        <taxon>Sordariomycetidae</taxon>
        <taxon>Sordariales</taxon>
        <taxon>Schizotheciaceae</taxon>
        <taxon>Echria</taxon>
    </lineage>
</organism>
<evidence type="ECO:0000259" key="2">
    <source>
        <dbReference type="PROSITE" id="PS50263"/>
    </source>
</evidence>
<protein>
    <recommendedName>
        <fullName evidence="2">CN hydrolase domain-containing protein</fullName>
    </recommendedName>
</protein>
<feature type="compositionally biased region" description="Basic and acidic residues" evidence="1">
    <location>
        <begin position="665"/>
        <end position="715"/>
    </location>
</feature>
<name>A0AAJ0BPI1_9PEZI</name>
<feature type="region of interest" description="Disordered" evidence="1">
    <location>
        <begin position="295"/>
        <end position="382"/>
    </location>
</feature>
<dbReference type="Pfam" id="PF00795">
    <property type="entry name" value="CN_hydrolase"/>
    <property type="match status" value="1"/>
</dbReference>
<accession>A0AAJ0BPI1</accession>
<feature type="domain" description="CN hydrolase" evidence="2">
    <location>
        <begin position="2"/>
        <end position="286"/>
    </location>
</feature>
<dbReference type="PROSITE" id="PS50263">
    <property type="entry name" value="CN_HYDROLASE"/>
    <property type="match status" value="1"/>
</dbReference>
<dbReference type="SUPFAM" id="SSF56317">
    <property type="entry name" value="Carbon-nitrogen hydrolase"/>
    <property type="match status" value="1"/>
</dbReference>
<comment type="caution">
    <text evidence="3">The sequence shown here is derived from an EMBL/GenBank/DDBJ whole genome shotgun (WGS) entry which is preliminary data.</text>
</comment>
<feature type="compositionally biased region" description="Basic and acidic residues" evidence="1">
    <location>
        <begin position="817"/>
        <end position="836"/>
    </location>
</feature>
<dbReference type="GO" id="GO:0030163">
    <property type="term" value="P:protein catabolic process"/>
    <property type="evidence" value="ECO:0007669"/>
    <property type="project" value="TreeGrafter"/>
</dbReference>
<feature type="compositionally biased region" description="Low complexity" evidence="1">
    <location>
        <begin position="654"/>
        <end position="664"/>
    </location>
</feature>
<feature type="region of interest" description="Disordered" evidence="1">
    <location>
        <begin position="445"/>
        <end position="487"/>
    </location>
</feature>
<dbReference type="PANTHER" id="PTHR11750:SF26">
    <property type="entry name" value="PROTEIN N-TERMINAL AMIDASE"/>
    <property type="match status" value="1"/>
</dbReference>
<keyword evidence="4" id="KW-1185">Reference proteome</keyword>
<dbReference type="CDD" id="cd07566">
    <property type="entry name" value="ScNTA1_like"/>
    <property type="match status" value="1"/>
</dbReference>
<reference evidence="3" key="1">
    <citation type="submission" date="2023-06" db="EMBL/GenBank/DDBJ databases">
        <title>Genome-scale phylogeny and comparative genomics of the fungal order Sordariales.</title>
        <authorList>
            <consortium name="Lawrence Berkeley National Laboratory"/>
            <person name="Hensen N."/>
            <person name="Bonometti L."/>
            <person name="Westerberg I."/>
            <person name="Brannstrom I.O."/>
            <person name="Guillou S."/>
            <person name="Cros-Aarteil S."/>
            <person name="Calhoun S."/>
            <person name="Haridas S."/>
            <person name="Kuo A."/>
            <person name="Mondo S."/>
            <person name="Pangilinan J."/>
            <person name="Riley R."/>
            <person name="Labutti K."/>
            <person name="Andreopoulos B."/>
            <person name="Lipzen A."/>
            <person name="Chen C."/>
            <person name="Yanf M."/>
            <person name="Daum C."/>
            <person name="Ng V."/>
            <person name="Clum A."/>
            <person name="Steindorff A."/>
            <person name="Ohm R."/>
            <person name="Martin F."/>
            <person name="Silar P."/>
            <person name="Natvig D."/>
            <person name="Lalanne C."/>
            <person name="Gautier V."/>
            <person name="Ament-Velasquez S.L."/>
            <person name="Kruys A."/>
            <person name="Hutchinson M.I."/>
            <person name="Powell A.J."/>
            <person name="Barry K."/>
            <person name="Miller A.N."/>
            <person name="Grigoriev I.V."/>
            <person name="Debuchy R."/>
            <person name="Gladieux P."/>
            <person name="Thoren M.H."/>
            <person name="Johannesson H."/>
        </authorList>
    </citation>
    <scope>NUCLEOTIDE SEQUENCE</scope>
    <source>
        <strain evidence="3">PSN4</strain>
    </source>
</reference>
<dbReference type="PANTHER" id="PTHR11750">
    <property type="entry name" value="PROTEIN N-TERMINAL AMIDASE"/>
    <property type="match status" value="1"/>
</dbReference>
<feature type="region of interest" description="Disordered" evidence="1">
    <location>
        <begin position="536"/>
        <end position="605"/>
    </location>
</feature>
<feature type="compositionally biased region" description="Basic and acidic residues" evidence="1">
    <location>
        <begin position="738"/>
        <end position="759"/>
    </location>
</feature>
<feature type="compositionally biased region" description="Low complexity" evidence="1">
    <location>
        <begin position="308"/>
        <end position="327"/>
    </location>
</feature>
<evidence type="ECO:0000256" key="1">
    <source>
        <dbReference type="SAM" id="MobiDB-lite"/>
    </source>
</evidence>
<feature type="compositionally biased region" description="Basic and acidic residues" evidence="1">
    <location>
        <begin position="642"/>
        <end position="652"/>
    </location>
</feature>
<dbReference type="GO" id="GO:0008418">
    <property type="term" value="F:protein-N-terminal asparagine amidohydrolase activity"/>
    <property type="evidence" value="ECO:0007669"/>
    <property type="project" value="InterPro"/>
</dbReference>
<feature type="compositionally biased region" description="Basic and acidic residues" evidence="1">
    <location>
        <begin position="771"/>
        <end position="789"/>
    </location>
</feature>
<feature type="region of interest" description="Disordered" evidence="1">
    <location>
        <begin position="967"/>
        <end position="987"/>
    </location>
</feature>
<dbReference type="EMBL" id="MU839827">
    <property type="protein sequence ID" value="KAK1760627.1"/>
    <property type="molecule type" value="Genomic_DNA"/>
</dbReference>
<dbReference type="GO" id="GO:0070773">
    <property type="term" value="F:protein-N-terminal glutamine amidohydrolase activity"/>
    <property type="evidence" value="ECO:0007669"/>
    <property type="project" value="InterPro"/>
</dbReference>
<dbReference type="InterPro" id="IPR003010">
    <property type="entry name" value="C-N_Hydrolase"/>
</dbReference>
<dbReference type="InterPro" id="IPR036526">
    <property type="entry name" value="C-N_Hydrolase_sf"/>
</dbReference>
<dbReference type="InterPro" id="IPR039703">
    <property type="entry name" value="Nta1"/>
</dbReference>
<proteinExistence type="predicted"/>
<sequence length="997" mass="109440">MPRIGCLQFAPQVGDVANNLNRADAVLSRADPMELDNLDLLVLPEMAFSGYNFKSLDHIMPYLEPSGSGISALWARTTALKYDCTVAVGYPEIVDSSRRHRGSSPKYYNSLIVVNGDGETVANYRKSFLYYTDATWAQEGGGFYAGEIGNFGKVAMGICMDINPYKFEAPWNAYEFGCHILKVKANLVIVSMAWLTLQNRTSFTPLSLEPDMETLTYWAQRLEPVIRAGHEEEIIVVFCNRCGIEDEVVYAGTSAVIGIKNGEVSVYGLLGRGVKELLIVNTDLPPFAKLVDRSDATETKDQGKDEAVLPVQASPVQSSPVLVSPVQKGLPVDPPTKKERLGGLPEAEEPYEEPTVASPISSLRSRQSIEEQPESPPMIEVGPPGPVIRVFGQPAADDQPSTGSDIEKQQESPLLGRCLGNCNGCAEHIFGGMSDILDTPVFPSPTPASRRPKLAVATGPRSLPPLSTKVPPRGTQPGNFFTSRDLCTPPMTAIDDDPMTAIVNESLIPPSRYIWNHPQPFPPSARLITPEEPVWPPFEMPTITDTMRAPQPKPETRAEVKDPPRPPSRAETKKKPRRPSRIDTSLPAGPQNLSATETSARTPLQRSAIEVTALEAALQETGIFKEGVEIPPRPVSPKSRNASREASRERSRASSRNAARSISRNRSESGNRAGSRDASKSSRKIPSRETSREPGKDTDREDRRNRSREAAREVTGEPGRNTSQEPGRKASRSVSRNTKREESREPGRDSSREPDKDASRSVSHSGSREVSGPREEEAVSPVQERRPLHSEAGQIRGRSRPGRAQSASPARTNTSKGPEKRPGMMQERDEQSDARKAAKTLLTAFKGSIPIIASPSVLKVSFDDSEISLDPAPPPKFGHKRSRSASSVMISFEPAPPKPREFHRMTADFSNLMSNRGLAGGKVSGLRGEGNVSTVRATDELHPGIQALMVKDDEAFLGRTLWRAERWREKREPRRTQSGSRERVTSPVERVQPTFFF</sequence>
<feature type="compositionally biased region" description="Polar residues" evidence="1">
    <location>
        <begin position="805"/>
        <end position="816"/>
    </location>
</feature>
<feature type="compositionally biased region" description="Basic and acidic residues" evidence="1">
    <location>
        <begin position="967"/>
        <end position="984"/>
    </location>
</feature>
<feature type="region of interest" description="Disordered" evidence="1">
    <location>
        <begin position="620"/>
        <end position="836"/>
    </location>
</feature>
<dbReference type="AlphaFoldDB" id="A0AAJ0BPI1"/>
<evidence type="ECO:0000313" key="4">
    <source>
        <dbReference type="Proteomes" id="UP001239445"/>
    </source>
</evidence>
<feature type="compositionally biased region" description="Basic and acidic residues" evidence="1">
    <location>
        <begin position="554"/>
        <end position="573"/>
    </location>
</feature>